<comment type="caution">
    <text evidence="1">The sequence shown here is derived from an EMBL/GenBank/DDBJ whole genome shotgun (WGS) entry which is preliminary data.</text>
</comment>
<name>A0A6L8KCD6_9BURK</name>
<protein>
    <submittedName>
        <fullName evidence="1">ArsR family transcriptional regulator</fullName>
    </submittedName>
</protein>
<dbReference type="EMBL" id="WWCN01000008">
    <property type="protein sequence ID" value="MYM23898.1"/>
    <property type="molecule type" value="Genomic_DNA"/>
</dbReference>
<proteinExistence type="predicted"/>
<dbReference type="SUPFAM" id="SSF46785">
    <property type="entry name" value="Winged helix' DNA-binding domain"/>
    <property type="match status" value="1"/>
</dbReference>
<evidence type="ECO:0000313" key="2">
    <source>
        <dbReference type="Proteomes" id="UP000479335"/>
    </source>
</evidence>
<accession>A0A6L8KCD6</accession>
<dbReference type="AlphaFoldDB" id="A0A6L8KCD6"/>
<evidence type="ECO:0000313" key="1">
    <source>
        <dbReference type="EMBL" id="MYM23898.1"/>
    </source>
</evidence>
<keyword evidence="2" id="KW-1185">Reference proteome</keyword>
<dbReference type="RefSeq" id="WP_161007372.1">
    <property type="nucleotide sequence ID" value="NZ_WWCN01000008.1"/>
</dbReference>
<reference evidence="1 2" key="1">
    <citation type="submission" date="2019-12" db="EMBL/GenBank/DDBJ databases">
        <title>Novel species isolated from a subtropical stream in China.</title>
        <authorList>
            <person name="Lu H."/>
        </authorList>
    </citation>
    <scope>NUCLEOTIDE SEQUENCE [LARGE SCALE GENOMIC DNA]</scope>
    <source>
        <strain evidence="1 2">FT135W</strain>
    </source>
</reference>
<dbReference type="InterPro" id="IPR036390">
    <property type="entry name" value="WH_DNA-bd_sf"/>
</dbReference>
<organism evidence="1 2">
    <name type="scientific">Duganella flavida</name>
    <dbReference type="NCBI Taxonomy" id="2692175"/>
    <lineage>
        <taxon>Bacteria</taxon>
        <taxon>Pseudomonadati</taxon>
        <taxon>Pseudomonadota</taxon>
        <taxon>Betaproteobacteria</taxon>
        <taxon>Burkholderiales</taxon>
        <taxon>Oxalobacteraceae</taxon>
        <taxon>Telluria group</taxon>
        <taxon>Duganella</taxon>
    </lineage>
</organism>
<dbReference type="InterPro" id="IPR036388">
    <property type="entry name" value="WH-like_DNA-bd_sf"/>
</dbReference>
<gene>
    <name evidence="1" type="ORF">GTP46_14690</name>
</gene>
<dbReference type="Proteomes" id="UP000479335">
    <property type="component" value="Unassembled WGS sequence"/>
</dbReference>
<dbReference type="Gene3D" id="1.10.10.10">
    <property type="entry name" value="Winged helix-like DNA-binding domain superfamily/Winged helix DNA-binding domain"/>
    <property type="match status" value="1"/>
</dbReference>
<sequence length="85" mass="9311">MDEQTMAALAGVLDALLQMEIERPDKQCSLARLSKQAQRPMSVLRRQLTMLEEAGLVTLVLEEGGISGTVQLTPPGRELAHQLRA</sequence>